<evidence type="ECO:0000313" key="2">
    <source>
        <dbReference type="Proteomes" id="UP000077315"/>
    </source>
</evidence>
<name>A0A167LC39_PHYB8</name>
<reference evidence="2" key="1">
    <citation type="submission" date="2015-06" db="EMBL/GenBank/DDBJ databases">
        <title>Expansion of signal transduction pathways in fungi by whole-genome duplication.</title>
        <authorList>
            <consortium name="DOE Joint Genome Institute"/>
            <person name="Corrochano L.M."/>
            <person name="Kuo A."/>
            <person name="Marcet-Houben M."/>
            <person name="Polaino S."/>
            <person name="Salamov A."/>
            <person name="Villalobos J.M."/>
            <person name="Alvarez M.I."/>
            <person name="Avalos J."/>
            <person name="Benito E.P."/>
            <person name="Benoit I."/>
            <person name="Burger G."/>
            <person name="Camino L.P."/>
            <person name="Canovas D."/>
            <person name="Cerda-Olmedo E."/>
            <person name="Cheng J.-F."/>
            <person name="Dominguez A."/>
            <person name="Elias M."/>
            <person name="Eslava A.P."/>
            <person name="Glaser F."/>
            <person name="Grimwood J."/>
            <person name="Gutierrez G."/>
            <person name="Heitman J."/>
            <person name="Henrissat B."/>
            <person name="Iturriaga E.A."/>
            <person name="Lang B.F."/>
            <person name="Lavin J.L."/>
            <person name="Lee S."/>
            <person name="Li W."/>
            <person name="Lindquist E."/>
            <person name="Lopez-Garcia S."/>
            <person name="Luque E.M."/>
            <person name="Marcos A.T."/>
            <person name="Martin J."/>
            <person name="McCluskey K."/>
            <person name="Medina H.R."/>
            <person name="Miralles-Duran A."/>
            <person name="Miyazaki A."/>
            <person name="Munoz-Torres E."/>
            <person name="Oguiza J.A."/>
            <person name="Ohm R."/>
            <person name="Olmedo M."/>
            <person name="Orejas M."/>
            <person name="Ortiz-Castellanos L."/>
            <person name="Pisabarro A.G."/>
            <person name="Rodriguez-Romero J."/>
            <person name="Ruiz-Herrera J."/>
            <person name="Ruiz-Vazquez R."/>
            <person name="Sanz C."/>
            <person name="Schackwitz W."/>
            <person name="Schmutz J."/>
            <person name="Shahriari M."/>
            <person name="Shelest E."/>
            <person name="Silva-Franco F."/>
            <person name="Soanes D."/>
            <person name="Syed K."/>
            <person name="Tagua V.G."/>
            <person name="Talbot N.J."/>
            <person name="Thon M."/>
            <person name="De vries R.P."/>
            <person name="Wiebenga A."/>
            <person name="Yadav J.S."/>
            <person name="Braun E.L."/>
            <person name="Baker S."/>
            <person name="Garre V."/>
            <person name="Horwitz B."/>
            <person name="Torres-Martinez S."/>
            <person name="Idnurm A."/>
            <person name="Herrera-Estrella A."/>
            <person name="Gabaldon T."/>
            <person name="Grigoriev I.V."/>
        </authorList>
    </citation>
    <scope>NUCLEOTIDE SEQUENCE [LARGE SCALE GENOMIC DNA]</scope>
    <source>
        <strain evidence="2">NRRL 1555(-)</strain>
    </source>
</reference>
<protein>
    <submittedName>
        <fullName evidence="1">Uncharacterized protein</fullName>
    </submittedName>
</protein>
<organism evidence="1 2">
    <name type="scientific">Phycomyces blakesleeanus (strain ATCC 8743b / DSM 1359 / FGSC 10004 / NBRC 33097 / NRRL 1555)</name>
    <dbReference type="NCBI Taxonomy" id="763407"/>
    <lineage>
        <taxon>Eukaryota</taxon>
        <taxon>Fungi</taxon>
        <taxon>Fungi incertae sedis</taxon>
        <taxon>Mucoromycota</taxon>
        <taxon>Mucoromycotina</taxon>
        <taxon>Mucoromycetes</taxon>
        <taxon>Mucorales</taxon>
        <taxon>Phycomycetaceae</taxon>
        <taxon>Phycomyces</taxon>
    </lineage>
</organism>
<accession>A0A167LC39</accession>
<dbReference type="VEuPathDB" id="FungiDB:PHYBLDRAFT_71542"/>
<dbReference type="AlphaFoldDB" id="A0A167LC39"/>
<gene>
    <name evidence="1" type="ORF">PHYBLDRAFT_71542</name>
</gene>
<dbReference type="Proteomes" id="UP000077315">
    <property type="component" value="Unassembled WGS sequence"/>
</dbReference>
<sequence>MPLDFLSNDFIFPCEPETPKLMSGPNVKVPESVDWSFQATQDCVHEYTIVSSGRIPGAFEFQLKTDSTQYHTYSETSSICSHSSLDQSLEPEASSTINTKHTEDLKYAQHEIERIQTYGGDRFQGSYSYSSSSSTHSSAEDGVFSDVEFSTIHDDSATESEDESVIEIKNDSDSVIEVSTSPANKYPLLSFDSQGSTLAASSRSSTSSICSTDKVQKGYYLHTGLPPVTATVTKVVSRSNFNINTRSLQDLVGKFKRQKDSKFSHVSKASSTQPLSVTQRFQRFLHIGVY</sequence>
<evidence type="ECO:0000313" key="1">
    <source>
        <dbReference type="EMBL" id="OAD70105.1"/>
    </source>
</evidence>
<dbReference type="RefSeq" id="XP_018288145.1">
    <property type="nucleotide sequence ID" value="XM_018442498.1"/>
</dbReference>
<proteinExistence type="predicted"/>
<dbReference type="EMBL" id="KV440989">
    <property type="protein sequence ID" value="OAD70105.1"/>
    <property type="molecule type" value="Genomic_DNA"/>
</dbReference>
<dbReference type="GeneID" id="29003404"/>
<keyword evidence="2" id="KW-1185">Reference proteome</keyword>
<dbReference type="InParanoid" id="A0A167LC39"/>
<dbReference type="OrthoDB" id="10442278at2759"/>